<feature type="domain" description="ABC transporter" evidence="5">
    <location>
        <begin position="284"/>
        <end position="504"/>
    </location>
</feature>
<name>A0A5C5GJ63_9RHOB</name>
<dbReference type="PANTHER" id="PTHR19211:SF14">
    <property type="entry name" value="ATP-BINDING CASSETTE SUB-FAMILY F MEMBER 1"/>
    <property type="match status" value="1"/>
</dbReference>
<dbReference type="Pfam" id="PF00005">
    <property type="entry name" value="ABC_tran"/>
    <property type="match status" value="2"/>
</dbReference>
<comment type="caution">
    <text evidence="6">The sequence shown here is derived from an EMBL/GenBank/DDBJ whole genome shotgun (WGS) entry which is preliminary data.</text>
</comment>
<evidence type="ECO:0000256" key="2">
    <source>
        <dbReference type="ARBA" id="ARBA00022741"/>
    </source>
</evidence>
<feature type="signal peptide" evidence="4">
    <location>
        <begin position="1"/>
        <end position="19"/>
    </location>
</feature>
<dbReference type="CDD" id="cd03221">
    <property type="entry name" value="ABCF_EF-3"/>
    <property type="match status" value="1"/>
</dbReference>
<keyword evidence="1" id="KW-0677">Repeat</keyword>
<reference evidence="6 7" key="1">
    <citation type="submission" date="2019-06" db="EMBL/GenBank/DDBJ databases">
        <title>Genome of new Rhodobacteraceae sp. SM1903.</title>
        <authorList>
            <person name="Ren X."/>
        </authorList>
    </citation>
    <scope>NUCLEOTIDE SEQUENCE [LARGE SCALE GENOMIC DNA]</scope>
    <source>
        <strain evidence="6 7">SM1903</strain>
    </source>
</reference>
<dbReference type="InterPro" id="IPR003439">
    <property type="entry name" value="ABC_transporter-like_ATP-bd"/>
</dbReference>
<evidence type="ECO:0000256" key="4">
    <source>
        <dbReference type="SAM" id="SignalP"/>
    </source>
</evidence>
<dbReference type="SMART" id="SM00382">
    <property type="entry name" value="AAA"/>
    <property type="match status" value="2"/>
</dbReference>
<dbReference type="PROSITE" id="PS00211">
    <property type="entry name" value="ABC_TRANSPORTER_1"/>
    <property type="match status" value="1"/>
</dbReference>
<dbReference type="EMBL" id="VFFF01000001">
    <property type="protein sequence ID" value="TNY34167.1"/>
    <property type="molecule type" value="Genomic_DNA"/>
</dbReference>
<accession>A0A5C5GJ63</accession>
<dbReference type="PROSITE" id="PS50893">
    <property type="entry name" value="ABC_TRANSPORTER_2"/>
    <property type="match status" value="2"/>
</dbReference>
<feature type="chain" id="PRO_5022913131" evidence="4">
    <location>
        <begin position="20"/>
        <end position="504"/>
    </location>
</feature>
<dbReference type="GO" id="GO:0016887">
    <property type="term" value="F:ATP hydrolysis activity"/>
    <property type="evidence" value="ECO:0007669"/>
    <property type="project" value="InterPro"/>
</dbReference>
<dbReference type="Proteomes" id="UP000314011">
    <property type="component" value="Unassembled WGS sequence"/>
</dbReference>
<keyword evidence="4" id="KW-0732">Signal</keyword>
<evidence type="ECO:0000313" key="6">
    <source>
        <dbReference type="EMBL" id="TNY34167.1"/>
    </source>
</evidence>
<dbReference type="InterPro" id="IPR003593">
    <property type="entry name" value="AAA+_ATPase"/>
</dbReference>
<dbReference type="InterPro" id="IPR017871">
    <property type="entry name" value="ABC_transporter-like_CS"/>
</dbReference>
<dbReference type="RefSeq" id="WP_140195269.1">
    <property type="nucleotide sequence ID" value="NZ_CP065915.1"/>
</dbReference>
<sequence>MSLLTLKSLSLTLGAPLFANLDLTLNASDRLGLVAANGRGKSSLLRLIAEGGEPTSGEITTARGLKTALLEQDVPEGLLAGTVREAACARLDPETLDYESWRAEIALDDMGVPEEMRDRPLGSLSGGWQRLVMLAGAAVVEPDLLLLDEPTNHLDLARIGQLEAWMATRPKGMAVIVTSHDRAFLDAVTTRTLFLRPEASRDFALPYTPARAALEEADAADERQHAGEMKRAKQLRKQAAKLKNVGINSGSDLLTVKSKQLRERAEKMEDAARPAHREASAGAIRLDSSGTHARALVSFEAGEITTPDGRVLYKMPKAWIEPGDRVVLLGPNGAGKSRLIEAVRAAVRGEGPGIRTAATLLPGEMGQSLDQLAAFRTPMDAVTRTSSAGDARARAALAGAGIAIDLQTAPMSSLSGGQRSRLALLLLRLTGPNFYLLDEPTNHLDIEGQDALQDELLAQDAGCLLVSHDRAFVRAVATRTWSIEAGKLVERDDPGPVLEALARG</sequence>
<dbReference type="Gene3D" id="3.40.50.300">
    <property type="entry name" value="P-loop containing nucleotide triphosphate hydrolases"/>
    <property type="match status" value="2"/>
</dbReference>
<keyword evidence="2" id="KW-0547">Nucleotide-binding</keyword>
<dbReference type="AlphaFoldDB" id="A0A5C5GJ63"/>
<keyword evidence="3 6" id="KW-0067">ATP-binding</keyword>
<protein>
    <submittedName>
        <fullName evidence="6">ABC-F family ATP-binding cassette domain-containing protein</fullName>
    </submittedName>
</protein>
<dbReference type="InterPro" id="IPR050611">
    <property type="entry name" value="ABCF"/>
</dbReference>
<evidence type="ECO:0000313" key="7">
    <source>
        <dbReference type="Proteomes" id="UP000314011"/>
    </source>
</evidence>
<dbReference type="GO" id="GO:0005524">
    <property type="term" value="F:ATP binding"/>
    <property type="evidence" value="ECO:0007669"/>
    <property type="project" value="UniProtKB-KW"/>
</dbReference>
<gene>
    <name evidence="6" type="ORF">FHY64_13185</name>
</gene>
<evidence type="ECO:0000256" key="1">
    <source>
        <dbReference type="ARBA" id="ARBA00022737"/>
    </source>
</evidence>
<proteinExistence type="predicted"/>
<dbReference type="PANTHER" id="PTHR19211">
    <property type="entry name" value="ATP-BINDING TRANSPORT PROTEIN-RELATED"/>
    <property type="match status" value="1"/>
</dbReference>
<organism evidence="6 7">
    <name type="scientific">Pelagovum pacificum</name>
    <dbReference type="NCBI Taxonomy" id="2588711"/>
    <lineage>
        <taxon>Bacteria</taxon>
        <taxon>Pseudomonadati</taxon>
        <taxon>Pseudomonadota</taxon>
        <taxon>Alphaproteobacteria</taxon>
        <taxon>Rhodobacterales</taxon>
        <taxon>Paracoccaceae</taxon>
        <taxon>Pelagovum</taxon>
    </lineage>
</organism>
<dbReference type="InterPro" id="IPR027417">
    <property type="entry name" value="P-loop_NTPase"/>
</dbReference>
<evidence type="ECO:0000259" key="5">
    <source>
        <dbReference type="PROSITE" id="PS50893"/>
    </source>
</evidence>
<keyword evidence="7" id="KW-1185">Reference proteome</keyword>
<evidence type="ECO:0000256" key="3">
    <source>
        <dbReference type="ARBA" id="ARBA00022840"/>
    </source>
</evidence>
<dbReference type="OrthoDB" id="9808609at2"/>
<feature type="domain" description="ABC transporter" evidence="5">
    <location>
        <begin position="1"/>
        <end position="222"/>
    </location>
</feature>
<dbReference type="SUPFAM" id="SSF52540">
    <property type="entry name" value="P-loop containing nucleoside triphosphate hydrolases"/>
    <property type="match status" value="2"/>
</dbReference>